<evidence type="ECO:0000313" key="1">
    <source>
        <dbReference type="EMBL" id="TGJ65843.1"/>
    </source>
</evidence>
<reference evidence="1 2" key="1">
    <citation type="submission" date="2019-03" db="EMBL/GenBank/DDBJ databases">
        <title>Nematode-trapping fungi genome.</title>
        <authorList>
            <person name="Vidal-Diez De Ulzurrun G."/>
        </authorList>
    </citation>
    <scope>NUCLEOTIDE SEQUENCE [LARGE SCALE GENOMIC DNA]</scope>
    <source>
        <strain evidence="1 2">TWF154</strain>
    </source>
</reference>
<protein>
    <recommendedName>
        <fullName evidence="3">Transposase</fullName>
    </recommendedName>
</protein>
<evidence type="ECO:0000313" key="2">
    <source>
        <dbReference type="Proteomes" id="UP000297595"/>
    </source>
</evidence>
<dbReference type="Proteomes" id="UP000297595">
    <property type="component" value="Unassembled WGS sequence"/>
</dbReference>
<dbReference type="AlphaFoldDB" id="A0A8H2DVX1"/>
<evidence type="ECO:0008006" key="3">
    <source>
        <dbReference type="Google" id="ProtNLM"/>
    </source>
</evidence>
<name>A0A8H2DVX1_ORBOL</name>
<sequence length="97" mass="11420">MGFDQLPIRPTWESTSSRRGICGYFTWEYKRRRLFQCHPCGAAVDRTRQYPKDTLQLRSLPQNNLKDDYLSRRLIESSFYTGSTTLGDILKRITLNL</sequence>
<accession>A0A8H2DVX1</accession>
<comment type="caution">
    <text evidence="1">The sequence shown here is derived from an EMBL/GenBank/DDBJ whole genome shotgun (WGS) entry which is preliminary data.</text>
</comment>
<dbReference type="EMBL" id="SOZJ01000006">
    <property type="protein sequence ID" value="TGJ65843.1"/>
    <property type="molecule type" value="Genomic_DNA"/>
</dbReference>
<organism evidence="1 2">
    <name type="scientific">Orbilia oligospora</name>
    <name type="common">Nematode-trapping fungus</name>
    <name type="synonym">Arthrobotrys oligospora</name>
    <dbReference type="NCBI Taxonomy" id="2813651"/>
    <lineage>
        <taxon>Eukaryota</taxon>
        <taxon>Fungi</taxon>
        <taxon>Dikarya</taxon>
        <taxon>Ascomycota</taxon>
        <taxon>Pezizomycotina</taxon>
        <taxon>Orbiliomycetes</taxon>
        <taxon>Orbiliales</taxon>
        <taxon>Orbiliaceae</taxon>
        <taxon>Orbilia</taxon>
    </lineage>
</organism>
<gene>
    <name evidence="1" type="ORF">EYR41_009786</name>
</gene>
<proteinExistence type="predicted"/>